<keyword evidence="1" id="KW-0677">Repeat</keyword>
<reference evidence="4" key="1">
    <citation type="journal article" date="2014" name="Int. J. Syst. Evol. Microbiol.">
        <title>Complete genome sequence of Corynebacterium casei LMG S-19264T (=DSM 44701T), isolated from a smear-ripened cheese.</title>
        <authorList>
            <consortium name="US DOE Joint Genome Institute (JGI-PGF)"/>
            <person name="Walter F."/>
            <person name="Albersmeier A."/>
            <person name="Kalinowski J."/>
            <person name="Ruckert C."/>
        </authorList>
    </citation>
    <scope>NUCLEOTIDE SEQUENCE</scope>
    <source>
        <strain evidence="4">CGMCC 1.15425</strain>
    </source>
</reference>
<evidence type="ECO:0000313" key="5">
    <source>
        <dbReference type="Proteomes" id="UP000627715"/>
    </source>
</evidence>
<dbReference type="PANTHER" id="PTHR44186">
    <property type="match status" value="1"/>
</dbReference>
<evidence type="ECO:0008006" key="6">
    <source>
        <dbReference type="Google" id="ProtNLM"/>
    </source>
</evidence>
<organism evidence="4 5">
    <name type="scientific">Pseudohongiella nitratireducens</name>
    <dbReference type="NCBI Taxonomy" id="1768907"/>
    <lineage>
        <taxon>Bacteria</taxon>
        <taxon>Pseudomonadati</taxon>
        <taxon>Pseudomonadota</taxon>
        <taxon>Gammaproteobacteria</taxon>
        <taxon>Pseudomonadales</taxon>
        <taxon>Pseudohongiellaceae</taxon>
        <taxon>Pseudohongiella</taxon>
    </lineage>
</organism>
<dbReference type="InterPro" id="IPR019734">
    <property type="entry name" value="TPR_rpt"/>
</dbReference>
<dbReference type="InterPro" id="IPR011990">
    <property type="entry name" value="TPR-like_helical_dom_sf"/>
</dbReference>
<dbReference type="Gene3D" id="1.25.40.10">
    <property type="entry name" value="Tetratricopeptide repeat domain"/>
    <property type="match status" value="2"/>
</dbReference>
<comment type="caution">
    <text evidence="4">The sequence shown here is derived from an EMBL/GenBank/DDBJ whole genome shotgun (WGS) entry which is preliminary data.</text>
</comment>
<proteinExistence type="predicted"/>
<gene>
    <name evidence="4" type="ORF">GCM10011403_10880</name>
</gene>
<keyword evidence="5" id="KW-1185">Reference proteome</keyword>
<dbReference type="SMART" id="SM00028">
    <property type="entry name" value="TPR"/>
    <property type="match status" value="4"/>
</dbReference>
<dbReference type="EMBL" id="BMIY01000004">
    <property type="protein sequence ID" value="GGG55596.1"/>
    <property type="molecule type" value="Genomic_DNA"/>
</dbReference>
<accession>A0A917GSK4</accession>
<evidence type="ECO:0000256" key="3">
    <source>
        <dbReference type="SAM" id="SignalP"/>
    </source>
</evidence>
<sequence>MWKMYSLTKVPAITRRTFSHVCSTLMLCMLTSMSGNLLAAEVQFELAEPQWQFLLENYPLHETEATLDSSESEFASVIQPLLSAGDHEAVVEAFNNRDISEDSTALRLLRGQVLLNLRRTVEAESALQSALELMPDLAMAHRSLSMVYLVSEQYEKARLHLTRSIELGVKDAQLYGQLAFANLELGNAASAIAGYQMATFMAPENNQWRQGLLYALINSHAYDQAQGLLEEMIQSDPDNKDLWLQRSQIALNQEREMQALSSMEQAIALGEVAPANLVIASQLHIQIGSPTRAVSLLAENMIALMESDPGSGAETIDQIGAWLAGQENWEGLDRLMSSLSDSDVSLPDRMASRFDVYRAQVALSRDALQDANEQLQEALMRDPANGEALLTLASVLRDQDRANAALSYYVRAEALPMFKERAMIGRAQLEIDRQNYEEALRVLRQIVRSSPNRADIMANIRSLESLVRNRS</sequence>
<dbReference type="PANTHER" id="PTHR44186:SF1">
    <property type="entry name" value="BARDET-BIEDL SYNDROME 4 PROTEIN"/>
    <property type="match status" value="1"/>
</dbReference>
<reference evidence="4" key="2">
    <citation type="submission" date="2020-09" db="EMBL/GenBank/DDBJ databases">
        <authorList>
            <person name="Sun Q."/>
            <person name="Zhou Y."/>
        </authorList>
    </citation>
    <scope>NUCLEOTIDE SEQUENCE</scope>
    <source>
        <strain evidence="4">CGMCC 1.15425</strain>
    </source>
</reference>
<keyword evidence="2" id="KW-0802">TPR repeat</keyword>
<evidence type="ECO:0000313" key="4">
    <source>
        <dbReference type="EMBL" id="GGG55596.1"/>
    </source>
</evidence>
<feature type="signal peptide" evidence="3">
    <location>
        <begin position="1"/>
        <end position="39"/>
    </location>
</feature>
<keyword evidence="3" id="KW-0732">Signal</keyword>
<evidence type="ECO:0000256" key="1">
    <source>
        <dbReference type="ARBA" id="ARBA00022737"/>
    </source>
</evidence>
<dbReference type="AlphaFoldDB" id="A0A917GSK4"/>
<dbReference type="OrthoDB" id="5699219at2"/>
<dbReference type="SUPFAM" id="SSF48452">
    <property type="entry name" value="TPR-like"/>
    <property type="match status" value="2"/>
</dbReference>
<dbReference type="RefSeq" id="WP_082866344.1">
    <property type="nucleotide sequence ID" value="NZ_BMIY01000004.1"/>
</dbReference>
<dbReference type="Proteomes" id="UP000627715">
    <property type="component" value="Unassembled WGS sequence"/>
</dbReference>
<feature type="chain" id="PRO_5037389394" description="Tetratricopeptide repeat protein" evidence="3">
    <location>
        <begin position="40"/>
        <end position="471"/>
    </location>
</feature>
<protein>
    <recommendedName>
        <fullName evidence="6">Tetratricopeptide repeat protein</fullName>
    </recommendedName>
</protein>
<name>A0A917GSK4_9GAMM</name>
<evidence type="ECO:0000256" key="2">
    <source>
        <dbReference type="ARBA" id="ARBA00022803"/>
    </source>
</evidence>